<dbReference type="PRINTS" id="PR00364">
    <property type="entry name" value="DISEASERSIST"/>
</dbReference>
<evidence type="ECO:0000256" key="5">
    <source>
        <dbReference type="ARBA" id="ARBA00022821"/>
    </source>
</evidence>
<proteinExistence type="inferred from homology"/>
<feature type="domain" description="AAA+ ATPase" evidence="7">
    <location>
        <begin position="168"/>
        <end position="304"/>
    </location>
</feature>
<dbReference type="InterPro" id="IPR036388">
    <property type="entry name" value="WH-like_DNA-bd_sf"/>
</dbReference>
<keyword evidence="9" id="KW-1185">Reference proteome</keyword>
<name>A0AAE1SX52_9SOLA</name>
<organism evidence="8 9">
    <name type="scientific">Anisodus tanguticus</name>
    <dbReference type="NCBI Taxonomy" id="243964"/>
    <lineage>
        <taxon>Eukaryota</taxon>
        <taxon>Viridiplantae</taxon>
        <taxon>Streptophyta</taxon>
        <taxon>Embryophyta</taxon>
        <taxon>Tracheophyta</taxon>
        <taxon>Spermatophyta</taxon>
        <taxon>Magnoliopsida</taxon>
        <taxon>eudicotyledons</taxon>
        <taxon>Gunneridae</taxon>
        <taxon>Pentapetalae</taxon>
        <taxon>asterids</taxon>
        <taxon>lamiids</taxon>
        <taxon>Solanales</taxon>
        <taxon>Solanaceae</taxon>
        <taxon>Solanoideae</taxon>
        <taxon>Hyoscyameae</taxon>
        <taxon>Anisodus</taxon>
    </lineage>
</organism>
<evidence type="ECO:0000256" key="4">
    <source>
        <dbReference type="ARBA" id="ARBA00022741"/>
    </source>
</evidence>
<dbReference type="FunFam" id="3.40.50.300:FF:001091">
    <property type="entry name" value="Probable disease resistance protein At1g61300"/>
    <property type="match status" value="1"/>
</dbReference>
<dbReference type="InterPro" id="IPR050905">
    <property type="entry name" value="Plant_NBS-LRR"/>
</dbReference>
<accession>A0AAE1SX52</accession>
<dbReference type="InterPro" id="IPR003593">
    <property type="entry name" value="AAA+_ATPase"/>
</dbReference>
<dbReference type="GO" id="GO:0006952">
    <property type="term" value="P:defense response"/>
    <property type="evidence" value="ECO:0007669"/>
    <property type="project" value="UniProtKB-KW"/>
</dbReference>
<evidence type="ECO:0000256" key="6">
    <source>
        <dbReference type="ARBA" id="ARBA00022840"/>
    </source>
</evidence>
<dbReference type="InterPro" id="IPR032675">
    <property type="entry name" value="LRR_dom_sf"/>
</dbReference>
<dbReference type="Pfam" id="PF23247">
    <property type="entry name" value="LRR_RPS2"/>
    <property type="match status" value="1"/>
</dbReference>
<dbReference type="Gene3D" id="3.80.10.10">
    <property type="entry name" value="Ribonuclease Inhibitor"/>
    <property type="match status" value="2"/>
</dbReference>
<dbReference type="InterPro" id="IPR027417">
    <property type="entry name" value="P-loop_NTPase"/>
</dbReference>
<dbReference type="Pfam" id="PF00931">
    <property type="entry name" value="NB-ARC"/>
    <property type="match status" value="1"/>
</dbReference>
<evidence type="ECO:0000259" key="7">
    <source>
        <dbReference type="SMART" id="SM00382"/>
    </source>
</evidence>
<dbReference type="PANTHER" id="PTHR33463:SF198">
    <property type="entry name" value="RPP4C3"/>
    <property type="match status" value="1"/>
</dbReference>
<keyword evidence="6" id="KW-0067">ATP-binding</keyword>
<keyword evidence="3" id="KW-0677">Repeat</keyword>
<dbReference type="InterPro" id="IPR057135">
    <property type="entry name" value="At4g27190-like_LRR"/>
</dbReference>
<dbReference type="Gene3D" id="1.10.8.430">
    <property type="entry name" value="Helical domain of apoptotic protease-activating factors"/>
    <property type="match status" value="1"/>
</dbReference>
<dbReference type="InterPro" id="IPR042197">
    <property type="entry name" value="Apaf_helical"/>
</dbReference>
<sequence length="997" mass="112362">MATEFGSAIVGAVASYLIQPIIRQFGYLFCYKKNVKDLQRQSERLEVMSNGVQRSVDLARRNLQEIAPDVEAWLVEVNKMKPKIQNIENGCLNGQCPNPKSRFVLSRRAKKTTKVVIQLQTEGNGYLSLCGPAPLLGMDFFLGTGIYMEFKSRKSTEQDIMEALKDRNASIIGICGMGGVGKTTMVKTIAKRVRGEKLFDEVVMAVCSQQPDLRKIQGEISELLGLKLEEESLSARASRLRTRLMNVKKILVILDDVWSRLDLEELGIPYGTSHEGCKIVLTSRVRDVCTATRAEKIVTVEVLNEEEAWVLLRGQAGSCIEAPDLRPIARDVANECKGLPIALVTVGRALQSKHKPLWEDALLQLRRALPTNIPGLLADVYRPLELSYDRIESAEARSLFLLCSLFQEDFNIPIEDLIRYGMGLRMFGGIQNFAEARNRAYTLVEILKDRFLLIEGYKPSYVKMHDLVRDVAIFIASQDKHAFLISHNVNLKDWPIEDSHEHYTCISVISKEMSSLPSGLTFTKIDLLQLECDKPQISVPDSFFEGMRALKVLDICHMDMPFLPPSLGFLKNLRAMHLYSCSLEDVSMIGELVNLEILSFRGSNIAVLPAHIGKLKKLRLLDMSSCGDLREIAPNVISSLVRLEELYTGCNFGFRWAVEEEGKERSNASVCELEALSNLSTLEIQIADARAIPRNMLLSSKLTKYAISIRDVLPNNVEKRFQRAMYLFLPTMVPLADWIRSTLRSTEYLDLVGEGSTNAVKELIPEAFQHVKVLQINNCDILEFLVNTRSCIVPGAGVFPILELLNLVDLTSLQEICHGPLPVGSFSKLRELKLDLLDCLRSLSIYPNVSLANLRSISINRCPRLQNLFPISVARGLSQLEELRISDCQMMEEVFSEDVIGDEVKDDKIEFPKYVERKIKFSKLKILRLVDLPMLKVFCMGIVIMEFPSLQFSRIENLPNLPNFSPESSFTAHDDQIVELQTLSVESPHRLKVETAR</sequence>
<comment type="similarity">
    <text evidence="1">Belongs to the disease resistance NB-LRR family.</text>
</comment>
<dbReference type="Pfam" id="PF23598">
    <property type="entry name" value="LRR_14"/>
    <property type="match status" value="1"/>
</dbReference>
<dbReference type="SUPFAM" id="SSF52540">
    <property type="entry name" value="P-loop containing nucleoside triphosphate hydrolases"/>
    <property type="match status" value="1"/>
</dbReference>
<keyword evidence="5" id="KW-0611">Plant defense</keyword>
<dbReference type="EMBL" id="JAVYJV010000002">
    <property type="protein sequence ID" value="KAK4377880.1"/>
    <property type="molecule type" value="Genomic_DNA"/>
</dbReference>
<evidence type="ECO:0000256" key="1">
    <source>
        <dbReference type="ARBA" id="ARBA00008894"/>
    </source>
</evidence>
<dbReference type="Gene3D" id="1.10.10.10">
    <property type="entry name" value="Winged helix-like DNA-binding domain superfamily/Winged helix DNA-binding domain"/>
    <property type="match status" value="1"/>
</dbReference>
<comment type="caution">
    <text evidence="8">The sequence shown here is derived from an EMBL/GenBank/DDBJ whole genome shotgun (WGS) entry which is preliminary data.</text>
</comment>
<dbReference type="Proteomes" id="UP001291623">
    <property type="component" value="Unassembled WGS sequence"/>
</dbReference>
<evidence type="ECO:0000256" key="3">
    <source>
        <dbReference type="ARBA" id="ARBA00022737"/>
    </source>
</evidence>
<dbReference type="SMART" id="SM00382">
    <property type="entry name" value="AAA"/>
    <property type="match status" value="1"/>
</dbReference>
<dbReference type="InterPro" id="IPR002182">
    <property type="entry name" value="NB-ARC"/>
</dbReference>
<keyword evidence="2" id="KW-0433">Leucine-rich repeat</keyword>
<reference evidence="8" key="1">
    <citation type="submission" date="2023-12" db="EMBL/GenBank/DDBJ databases">
        <title>Genome assembly of Anisodus tanguticus.</title>
        <authorList>
            <person name="Wang Y.-J."/>
        </authorList>
    </citation>
    <scope>NUCLEOTIDE SEQUENCE</scope>
    <source>
        <strain evidence="8">KB-2021</strain>
        <tissue evidence="8">Leaf</tissue>
    </source>
</reference>
<gene>
    <name evidence="8" type="ORF">RND71_004176</name>
</gene>
<dbReference type="GO" id="GO:0043531">
    <property type="term" value="F:ADP binding"/>
    <property type="evidence" value="ECO:0007669"/>
    <property type="project" value="InterPro"/>
</dbReference>
<keyword evidence="4" id="KW-0547">Nucleotide-binding</keyword>
<dbReference type="PANTHER" id="PTHR33463">
    <property type="entry name" value="NB-ARC DOMAIN-CONTAINING PROTEIN-RELATED"/>
    <property type="match status" value="1"/>
</dbReference>
<evidence type="ECO:0000313" key="9">
    <source>
        <dbReference type="Proteomes" id="UP001291623"/>
    </source>
</evidence>
<protein>
    <recommendedName>
        <fullName evidence="7">AAA+ ATPase domain-containing protein</fullName>
    </recommendedName>
</protein>
<dbReference type="SUPFAM" id="SSF52058">
    <property type="entry name" value="L domain-like"/>
    <property type="match status" value="1"/>
</dbReference>
<dbReference type="InterPro" id="IPR055414">
    <property type="entry name" value="LRR_R13L4/SHOC2-like"/>
</dbReference>
<evidence type="ECO:0000313" key="8">
    <source>
        <dbReference type="EMBL" id="KAK4377880.1"/>
    </source>
</evidence>
<dbReference type="GO" id="GO:0005524">
    <property type="term" value="F:ATP binding"/>
    <property type="evidence" value="ECO:0007669"/>
    <property type="project" value="UniProtKB-KW"/>
</dbReference>
<evidence type="ECO:0000256" key="2">
    <source>
        <dbReference type="ARBA" id="ARBA00022614"/>
    </source>
</evidence>
<dbReference type="AlphaFoldDB" id="A0AAE1SX52"/>
<dbReference type="Gene3D" id="3.40.50.300">
    <property type="entry name" value="P-loop containing nucleotide triphosphate hydrolases"/>
    <property type="match status" value="1"/>
</dbReference>